<evidence type="ECO:0000313" key="2">
    <source>
        <dbReference type="Proteomes" id="UP001652504"/>
    </source>
</evidence>
<keyword evidence="2" id="KW-1185">Reference proteome</keyword>
<dbReference type="RefSeq" id="WP_263712532.1">
    <property type="nucleotide sequence ID" value="NZ_JAOWKX010000005.1"/>
</dbReference>
<protein>
    <submittedName>
        <fullName evidence="1">HAD-IB family phosphatase</fullName>
    </submittedName>
</protein>
<evidence type="ECO:0000313" key="1">
    <source>
        <dbReference type="EMBL" id="MCV2885246.1"/>
    </source>
</evidence>
<proteinExistence type="predicted"/>
<accession>A0ABT3A9A4</accession>
<dbReference type="NCBIfam" id="TIGR01488">
    <property type="entry name" value="HAD-SF-IB"/>
    <property type="match status" value="1"/>
</dbReference>
<organism evidence="1 2">
    <name type="scientific">Fluctibacter corallii</name>
    <dbReference type="NCBI Taxonomy" id="2984329"/>
    <lineage>
        <taxon>Bacteria</taxon>
        <taxon>Pseudomonadati</taxon>
        <taxon>Pseudomonadota</taxon>
        <taxon>Gammaproteobacteria</taxon>
        <taxon>Alteromonadales</taxon>
        <taxon>Alteromonadaceae</taxon>
        <taxon>Fluctibacter</taxon>
    </lineage>
</organism>
<dbReference type="PANTHER" id="PTHR43344">
    <property type="entry name" value="PHOSPHOSERINE PHOSPHATASE"/>
    <property type="match status" value="1"/>
</dbReference>
<dbReference type="Gene3D" id="3.40.50.1000">
    <property type="entry name" value="HAD superfamily/HAD-like"/>
    <property type="match status" value="1"/>
</dbReference>
<dbReference type="Gene3D" id="1.20.1440.100">
    <property type="entry name" value="SG protein - dephosphorylation function"/>
    <property type="match status" value="1"/>
</dbReference>
<dbReference type="SUPFAM" id="SSF56784">
    <property type="entry name" value="HAD-like"/>
    <property type="match status" value="1"/>
</dbReference>
<dbReference type="EMBL" id="JAOWKX010000005">
    <property type="protein sequence ID" value="MCV2885246.1"/>
    <property type="molecule type" value="Genomic_DNA"/>
</dbReference>
<reference evidence="1 2" key="1">
    <citation type="submission" date="2022-10" db="EMBL/GenBank/DDBJ databases">
        <title>Aestuariibacter sp. AA17 isolated from Montipora capitata coral fragment.</title>
        <authorList>
            <person name="Emsley S.A."/>
            <person name="Pfannmuller K.M."/>
            <person name="Loughran R.M."/>
            <person name="Shlafstein M."/>
            <person name="Papke E."/>
            <person name="Saw J.H."/>
            <person name="Ushijima B."/>
            <person name="Videau P."/>
        </authorList>
    </citation>
    <scope>NUCLEOTIDE SEQUENCE [LARGE SCALE GENOMIC DNA]</scope>
    <source>
        <strain evidence="1 2">AA17</strain>
    </source>
</reference>
<comment type="caution">
    <text evidence="1">The sequence shown here is derived from an EMBL/GenBank/DDBJ whole genome shotgun (WGS) entry which is preliminary data.</text>
</comment>
<name>A0ABT3A9A4_9ALTE</name>
<dbReference type="InterPro" id="IPR050582">
    <property type="entry name" value="HAD-like_SerB"/>
</dbReference>
<dbReference type="InterPro" id="IPR023214">
    <property type="entry name" value="HAD_sf"/>
</dbReference>
<gene>
    <name evidence="1" type="ORF">OE749_11135</name>
</gene>
<dbReference type="InterPro" id="IPR036412">
    <property type="entry name" value="HAD-like_sf"/>
</dbReference>
<dbReference type="Pfam" id="PF12710">
    <property type="entry name" value="HAD"/>
    <property type="match status" value="1"/>
</dbReference>
<dbReference type="Proteomes" id="UP001652504">
    <property type="component" value="Unassembled WGS sequence"/>
</dbReference>
<dbReference type="PANTHER" id="PTHR43344:SF14">
    <property type="entry name" value="HAD-IB FAMILY HYDROLASE"/>
    <property type="match status" value="1"/>
</dbReference>
<sequence length="209" mass="23321">MGTKTLYLLDFDGTITYSDTFTPFILRTISLPRKVVFAPVFIPLYCLYKLGIFPASLLRQWVVYMGFVGVNKHTVERAGQRYCDNTLAGVLRPDMVTLIQQAKLNGDCVFVVSASLSAYLQPWCKTLNIGLLCSDIASNERGILTGRYVSGDCTGHNKVTRLLEQVNLSDFDTIIAYGDTKEDIPLLRTANLAYYKGRKVEPLSLCAKN</sequence>